<gene>
    <name evidence="1" type="ORF">NVP1097O_82</name>
</gene>
<dbReference type="EMBL" id="MG592470">
    <property type="protein sequence ID" value="AUR87228.1"/>
    <property type="molecule type" value="Genomic_DNA"/>
</dbReference>
<reference evidence="1 2" key="1">
    <citation type="submission" date="2017-11" db="EMBL/GenBank/DDBJ databases">
        <title>A major lineage of nontailed dsDNA viruses as unrecognized killers of marine bacteria.</title>
        <authorList>
            <person name="Kauffman K.M."/>
            <person name="Hussain F.A."/>
            <person name="Yang J."/>
            <person name="Arevalo P."/>
            <person name="Brown J.M."/>
            <person name="Chang W.K."/>
            <person name="VanInsberghe D."/>
            <person name="Elsherbini J."/>
            <person name="Cutler M.B."/>
            <person name="Kelly L."/>
            <person name="Polz M.F."/>
        </authorList>
    </citation>
    <scope>NUCLEOTIDE SEQUENCE [LARGE SCALE GENOMIC DNA]</scope>
</reference>
<sequence length="87" mass="10346">MKYELWVDDGDNRYAIKHAVKFMWLDEEPKDLKYELGYWKNTKDESCAYEIDNGFRNSARGNLVFVGEFDTFAEAYGQHRMEHLLNA</sequence>
<evidence type="ECO:0000313" key="2">
    <source>
        <dbReference type="Proteomes" id="UP000259765"/>
    </source>
</evidence>
<proteinExistence type="predicted"/>
<evidence type="ECO:0000313" key="1">
    <source>
        <dbReference type="EMBL" id="AUR87228.1"/>
    </source>
</evidence>
<accession>A0A2I7R0R0</accession>
<protein>
    <submittedName>
        <fullName evidence="1">Uncharacterized protein</fullName>
    </submittedName>
</protein>
<organism evidence="1 2">
    <name type="scientific">Vibrio phage 1.097.O._10N.286.49.B3</name>
    <dbReference type="NCBI Taxonomy" id="1881383"/>
    <lineage>
        <taxon>Viruses</taxon>
        <taxon>Duplodnaviria</taxon>
        <taxon>Heunggongvirae</taxon>
        <taxon>Uroviricota</taxon>
        <taxon>Caudoviricetes</taxon>
        <taxon>Schitoviridae</taxon>
        <taxon>Pontosvirinae</taxon>
        <taxon>Dorisvirus</taxon>
        <taxon>Dorisvirus 49B3</taxon>
    </lineage>
</organism>
<name>A0A2I7R0R0_9CAUD</name>
<keyword evidence="2" id="KW-1185">Reference proteome</keyword>
<dbReference type="Proteomes" id="UP000259765">
    <property type="component" value="Segment"/>
</dbReference>